<dbReference type="EMBL" id="AFZX01000023">
    <property type="protein sequence ID" value="EHL08271.1"/>
    <property type="molecule type" value="Genomic_DNA"/>
</dbReference>
<dbReference type="PROSITE" id="PS50949">
    <property type="entry name" value="HTH_GNTR"/>
    <property type="match status" value="1"/>
</dbReference>
<evidence type="ECO:0000256" key="3">
    <source>
        <dbReference type="ARBA" id="ARBA00023163"/>
    </source>
</evidence>
<protein>
    <submittedName>
        <fullName evidence="5">FCD domain protein</fullName>
    </submittedName>
</protein>
<dbReference type="CDD" id="cd07377">
    <property type="entry name" value="WHTH_GntR"/>
    <property type="match status" value="1"/>
</dbReference>
<reference evidence="5 6" key="1">
    <citation type="submission" date="2011-08" db="EMBL/GenBank/DDBJ databases">
        <authorList>
            <person name="Weinstock G."/>
            <person name="Sodergren E."/>
            <person name="Clifton S."/>
            <person name="Fulton L."/>
            <person name="Fulton B."/>
            <person name="Courtney L."/>
            <person name="Fronick C."/>
            <person name="Harrison M."/>
            <person name="Strong C."/>
            <person name="Farmer C."/>
            <person name="Delahaunty K."/>
            <person name="Markovic C."/>
            <person name="Hall O."/>
            <person name="Minx P."/>
            <person name="Tomlinson C."/>
            <person name="Mitreva M."/>
            <person name="Hou S."/>
            <person name="Chen J."/>
            <person name="Wollam A."/>
            <person name="Pepin K.H."/>
            <person name="Johnson M."/>
            <person name="Bhonagiri V."/>
            <person name="Zhang X."/>
            <person name="Suruliraj S."/>
            <person name="Warren W."/>
            <person name="Chinwalla A."/>
            <person name="Mardis E.R."/>
            <person name="Wilson R.K."/>
        </authorList>
    </citation>
    <scope>NUCLEOTIDE SEQUENCE [LARGE SCALE GENOMIC DNA]</scope>
    <source>
        <strain evidence="5 6">DP7</strain>
    </source>
</reference>
<dbReference type="Gene3D" id="1.20.120.530">
    <property type="entry name" value="GntR ligand-binding domain-like"/>
    <property type="match status" value="1"/>
</dbReference>
<dbReference type="GO" id="GO:0003677">
    <property type="term" value="F:DNA binding"/>
    <property type="evidence" value="ECO:0007669"/>
    <property type="project" value="UniProtKB-KW"/>
</dbReference>
<organism evidence="5 6">
    <name type="scientific">Desulfitobacterium hafniense DP7</name>
    <dbReference type="NCBI Taxonomy" id="537010"/>
    <lineage>
        <taxon>Bacteria</taxon>
        <taxon>Bacillati</taxon>
        <taxon>Bacillota</taxon>
        <taxon>Clostridia</taxon>
        <taxon>Eubacteriales</taxon>
        <taxon>Desulfitobacteriaceae</taxon>
        <taxon>Desulfitobacterium</taxon>
    </lineage>
</organism>
<dbReference type="SUPFAM" id="SSF48008">
    <property type="entry name" value="GntR ligand-binding domain-like"/>
    <property type="match status" value="1"/>
</dbReference>
<keyword evidence="1" id="KW-0805">Transcription regulation</keyword>
<dbReference type="Pfam" id="PF07729">
    <property type="entry name" value="FCD"/>
    <property type="match status" value="1"/>
</dbReference>
<gene>
    <name evidence="5" type="ORF">HMPREF0322_01029</name>
</gene>
<evidence type="ECO:0000256" key="1">
    <source>
        <dbReference type="ARBA" id="ARBA00023015"/>
    </source>
</evidence>
<dbReference type="Pfam" id="PF00392">
    <property type="entry name" value="GntR"/>
    <property type="match status" value="1"/>
</dbReference>
<dbReference type="InterPro" id="IPR000524">
    <property type="entry name" value="Tscrpt_reg_HTH_GntR"/>
</dbReference>
<dbReference type="GO" id="GO:0003700">
    <property type="term" value="F:DNA-binding transcription factor activity"/>
    <property type="evidence" value="ECO:0007669"/>
    <property type="project" value="InterPro"/>
</dbReference>
<dbReference type="SMART" id="SM00345">
    <property type="entry name" value="HTH_GNTR"/>
    <property type="match status" value="1"/>
</dbReference>
<evidence type="ECO:0000313" key="6">
    <source>
        <dbReference type="Proteomes" id="UP000004416"/>
    </source>
</evidence>
<keyword evidence="2" id="KW-0238">DNA-binding</keyword>
<dbReference type="HOGENOM" id="CLU_017584_9_2_9"/>
<evidence type="ECO:0000256" key="2">
    <source>
        <dbReference type="ARBA" id="ARBA00023125"/>
    </source>
</evidence>
<feature type="domain" description="HTH gntR-type" evidence="4">
    <location>
        <begin position="46"/>
        <end position="114"/>
    </location>
</feature>
<dbReference type="SMART" id="SM00895">
    <property type="entry name" value="FCD"/>
    <property type="match status" value="1"/>
</dbReference>
<dbReference type="InterPro" id="IPR036388">
    <property type="entry name" value="WH-like_DNA-bd_sf"/>
</dbReference>
<dbReference type="AlphaFoldDB" id="G9XJA3"/>
<keyword evidence="3" id="KW-0804">Transcription</keyword>
<dbReference type="PANTHER" id="PTHR43537">
    <property type="entry name" value="TRANSCRIPTIONAL REGULATOR, GNTR FAMILY"/>
    <property type="match status" value="1"/>
</dbReference>
<dbReference type="PATRIC" id="fig|537010.4.peg.956"/>
<dbReference type="Gene3D" id="1.10.10.10">
    <property type="entry name" value="Winged helix-like DNA-binding domain superfamily/Winged helix DNA-binding domain"/>
    <property type="match status" value="1"/>
</dbReference>
<name>G9XJA3_DESHA</name>
<dbReference type="PRINTS" id="PR00035">
    <property type="entry name" value="HTHGNTR"/>
</dbReference>
<dbReference type="Proteomes" id="UP000004416">
    <property type="component" value="Unassembled WGS sequence"/>
</dbReference>
<dbReference type="InterPro" id="IPR011711">
    <property type="entry name" value="GntR_C"/>
</dbReference>
<sequence>MVRSIIHLLKPLLDKRDKILYKYTINQSSYVWKGGASVSIQKASRSTLVGQVTAQLEHMIESGQWQIGEKIPAEPELMDRFDVSRNTLREGIQALVHVGLLETRQGIGTTVKANSNFALALAKKVQKSNLYETLEVRLGLEREAAQLAAGKRTAEDLQHIEACLELCKEAAQSHELGRFIEADTAFHKSVVKATHNTMFIEMYEHITDALQRSVDEVLRIRNPINYENEIHTNLFQAIQAGDSQLALDSVNHYLEDAKKSLSHLINE</sequence>
<dbReference type="SUPFAM" id="SSF46785">
    <property type="entry name" value="Winged helix' DNA-binding domain"/>
    <property type="match status" value="1"/>
</dbReference>
<evidence type="ECO:0000259" key="4">
    <source>
        <dbReference type="PROSITE" id="PS50949"/>
    </source>
</evidence>
<comment type="caution">
    <text evidence="5">The sequence shown here is derived from an EMBL/GenBank/DDBJ whole genome shotgun (WGS) entry which is preliminary data.</text>
</comment>
<dbReference type="PANTHER" id="PTHR43537:SF47">
    <property type="entry name" value="REGULATORY PROTEIN GNTR HTH"/>
    <property type="match status" value="1"/>
</dbReference>
<dbReference type="InterPro" id="IPR036390">
    <property type="entry name" value="WH_DNA-bd_sf"/>
</dbReference>
<dbReference type="InterPro" id="IPR008920">
    <property type="entry name" value="TF_FadR/GntR_C"/>
</dbReference>
<evidence type="ECO:0000313" key="5">
    <source>
        <dbReference type="EMBL" id="EHL08271.1"/>
    </source>
</evidence>
<proteinExistence type="predicted"/>
<accession>G9XJA3</accession>